<feature type="compositionally biased region" description="Basic and acidic residues" evidence="1">
    <location>
        <begin position="44"/>
        <end position="63"/>
    </location>
</feature>
<reference evidence="3" key="1">
    <citation type="journal article" date="2019" name="Int. J. Syst. Evol. Microbiol.">
        <title>The Global Catalogue of Microorganisms (GCM) 10K type strain sequencing project: providing services to taxonomists for standard genome sequencing and annotation.</title>
        <authorList>
            <consortium name="The Broad Institute Genomics Platform"/>
            <consortium name="The Broad Institute Genome Sequencing Center for Infectious Disease"/>
            <person name="Wu L."/>
            <person name="Ma J."/>
        </authorList>
    </citation>
    <scope>NUCLEOTIDE SEQUENCE [LARGE SCALE GENOMIC DNA]</scope>
    <source>
        <strain evidence="3">JCM 13250</strain>
    </source>
</reference>
<dbReference type="Proteomes" id="UP001500218">
    <property type="component" value="Unassembled WGS sequence"/>
</dbReference>
<evidence type="ECO:0000313" key="3">
    <source>
        <dbReference type="Proteomes" id="UP001500218"/>
    </source>
</evidence>
<feature type="region of interest" description="Disordered" evidence="1">
    <location>
        <begin position="1"/>
        <end position="63"/>
    </location>
</feature>
<comment type="caution">
    <text evidence="2">The sequence shown here is derived from an EMBL/GenBank/DDBJ whole genome shotgun (WGS) entry which is preliminary data.</text>
</comment>
<dbReference type="EMBL" id="BAAALT010000172">
    <property type="protein sequence ID" value="GAA1820233.1"/>
    <property type="molecule type" value="Genomic_DNA"/>
</dbReference>
<organism evidence="2 3">
    <name type="scientific">Luedemannella flava</name>
    <dbReference type="NCBI Taxonomy" id="349316"/>
    <lineage>
        <taxon>Bacteria</taxon>
        <taxon>Bacillati</taxon>
        <taxon>Actinomycetota</taxon>
        <taxon>Actinomycetes</taxon>
        <taxon>Micromonosporales</taxon>
        <taxon>Micromonosporaceae</taxon>
        <taxon>Luedemannella</taxon>
    </lineage>
</organism>
<proteinExistence type="predicted"/>
<gene>
    <name evidence="2" type="ORF">GCM10009682_45700</name>
</gene>
<accession>A0ABP4YNF7</accession>
<protein>
    <submittedName>
        <fullName evidence="2">Uncharacterized protein</fullName>
    </submittedName>
</protein>
<keyword evidence="3" id="KW-1185">Reference proteome</keyword>
<name>A0ABP4YNF7_9ACTN</name>
<evidence type="ECO:0000313" key="2">
    <source>
        <dbReference type="EMBL" id="GAA1820233.1"/>
    </source>
</evidence>
<sequence length="63" mass="6664">MAAARAYKISYEGAPRPGGVGRSETMPATPTDGGAEAFKPLARRGQERDALHVVGLRERVEGP</sequence>
<evidence type="ECO:0000256" key="1">
    <source>
        <dbReference type="SAM" id="MobiDB-lite"/>
    </source>
</evidence>